<dbReference type="InterPro" id="IPR038330">
    <property type="entry name" value="TspO/MBR-related_sf"/>
</dbReference>
<feature type="transmembrane region" description="Helical" evidence="6">
    <location>
        <begin position="118"/>
        <end position="138"/>
    </location>
</feature>
<comment type="similarity">
    <text evidence="2">Belongs to the TspO/BZRP family.</text>
</comment>
<evidence type="ECO:0000313" key="7">
    <source>
        <dbReference type="EMBL" id="MBW6530232.1"/>
    </source>
</evidence>
<dbReference type="PANTHER" id="PTHR10057:SF0">
    <property type="entry name" value="TRANSLOCATOR PROTEIN"/>
    <property type="match status" value="1"/>
</dbReference>
<evidence type="ECO:0000256" key="5">
    <source>
        <dbReference type="ARBA" id="ARBA00023136"/>
    </source>
</evidence>
<dbReference type="Proteomes" id="UP000759103">
    <property type="component" value="Unassembled WGS sequence"/>
</dbReference>
<evidence type="ECO:0000256" key="2">
    <source>
        <dbReference type="ARBA" id="ARBA00007524"/>
    </source>
</evidence>
<dbReference type="CDD" id="cd15904">
    <property type="entry name" value="TSPO_MBR"/>
    <property type="match status" value="1"/>
</dbReference>
<keyword evidence="5 6" id="KW-0472">Membrane</keyword>
<keyword evidence="4 6" id="KW-1133">Transmembrane helix</keyword>
<keyword evidence="3 6" id="KW-0812">Transmembrane</keyword>
<comment type="caution">
    <text evidence="7">The sequence shown here is derived from an EMBL/GenBank/DDBJ whole genome shotgun (WGS) entry which is preliminary data.</text>
</comment>
<dbReference type="Gene3D" id="1.20.1260.100">
    <property type="entry name" value="TspO/MBR protein"/>
    <property type="match status" value="1"/>
</dbReference>
<evidence type="ECO:0000256" key="3">
    <source>
        <dbReference type="ARBA" id="ARBA00022692"/>
    </source>
</evidence>
<evidence type="ECO:0000313" key="8">
    <source>
        <dbReference type="Proteomes" id="UP000759103"/>
    </source>
</evidence>
<feature type="transmembrane region" description="Helical" evidence="6">
    <location>
        <begin position="12"/>
        <end position="31"/>
    </location>
</feature>
<proteinExistence type="inferred from homology"/>
<organism evidence="7 8">
    <name type="scientific">Sphingomonas citri</name>
    <dbReference type="NCBI Taxonomy" id="2862499"/>
    <lineage>
        <taxon>Bacteria</taxon>
        <taxon>Pseudomonadati</taxon>
        <taxon>Pseudomonadota</taxon>
        <taxon>Alphaproteobacteria</taxon>
        <taxon>Sphingomonadales</taxon>
        <taxon>Sphingomonadaceae</taxon>
        <taxon>Sphingomonas</taxon>
    </lineage>
</organism>
<dbReference type="InterPro" id="IPR004307">
    <property type="entry name" value="TspO_MBR"/>
</dbReference>
<keyword evidence="8" id="KW-1185">Reference proteome</keyword>
<comment type="subcellular location">
    <subcellularLocation>
        <location evidence="1">Membrane</location>
        <topology evidence="1">Multi-pass membrane protein</topology>
    </subcellularLocation>
</comment>
<gene>
    <name evidence="7" type="ORF">KZ820_05735</name>
</gene>
<accession>A0ABS7BL90</accession>
<name>A0ABS7BL90_9SPHN</name>
<evidence type="ECO:0000256" key="6">
    <source>
        <dbReference type="SAM" id="Phobius"/>
    </source>
</evidence>
<dbReference type="Pfam" id="PF03073">
    <property type="entry name" value="TspO_MBR"/>
    <property type="match status" value="1"/>
</dbReference>
<sequence>MDAKAADPGGWSSVAALGLVGLVLGASAVLGRRNAPDRTHPNIRRWYQKLDKPDITPPDAVFGAVWPALEAALAVGGYRLLRRPSSGRRDAAVALWLANSAMIGGWSELFFRRQRLGASAAASGAMLASGAALVVTAARADRTAAATAVPYVGWLGFATLLAERIRRANSARGR</sequence>
<reference evidence="7 8" key="1">
    <citation type="submission" date="2021-07" db="EMBL/GenBank/DDBJ databases">
        <title>Sphingomonas sp.</title>
        <authorList>
            <person name="Feng G."/>
            <person name="Li J."/>
            <person name="Pan M."/>
        </authorList>
    </citation>
    <scope>NUCLEOTIDE SEQUENCE [LARGE SCALE GENOMIC DNA]</scope>
    <source>
        <strain evidence="7 8">RRHST34</strain>
    </source>
</reference>
<feature type="transmembrane region" description="Helical" evidence="6">
    <location>
        <begin position="144"/>
        <end position="162"/>
    </location>
</feature>
<protein>
    <submittedName>
        <fullName evidence="7">Tryptophan-rich sensory protein</fullName>
    </submittedName>
</protein>
<dbReference type="EMBL" id="JAHXZN010000001">
    <property type="protein sequence ID" value="MBW6530232.1"/>
    <property type="molecule type" value="Genomic_DNA"/>
</dbReference>
<evidence type="ECO:0000256" key="4">
    <source>
        <dbReference type="ARBA" id="ARBA00022989"/>
    </source>
</evidence>
<dbReference type="PANTHER" id="PTHR10057">
    <property type="entry name" value="PERIPHERAL-TYPE BENZODIAZEPINE RECEPTOR"/>
    <property type="match status" value="1"/>
</dbReference>
<evidence type="ECO:0000256" key="1">
    <source>
        <dbReference type="ARBA" id="ARBA00004141"/>
    </source>
</evidence>